<comment type="subcellular location">
    <subcellularLocation>
        <location evidence="1">Cell outer membrane</location>
    </subcellularLocation>
</comment>
<feature type="chain" id="PRO_5002641415" evidence="8">
    <location>
        <begin position="34"/>
        <end position="496"/>
    </location>
</feature>
<dbReference type="GO" id="GO:0015288">
    <property type="term" value="F:porin activity"/>
    <property type="evidence" value="ECO:0007669"/>
    <property type="project" value="TreeGrafter"/>
</dbReference>
<keyword evidence="6" id="KW-0472">Membrane</keyword>
<dbReference type="InterPro" id="IPR003423">
    <property type="entry name" value="OMP_efflux"/>
</dbReference>
<organism evidence="9 10">
    <name type="scientific">Microscilla marina ATCC 23134</name>
    <dbReference type="NCBI Taxonomy" id="313606"/>
    <lineage>
        <taxon>Bacteria</taxon>
        <taxon>Pseudomonadati</taxon>
        <taxon>Bacteroidota</taxon>
        <taxon>Cytophagia</taxon>
        <taxon>Cytophagales</taxon>
        <taxon>Microscillaceae</taxon>
        <taxon>Microscilla</taxon>
    </lineage>
</organism>
<protein>
    <submittedName>
        <fullName evidence="9">Putative outer membrane efflux protein</fullName>
    </submittedName>
</protein>
<dbReference type="GO" id="GO:1990281">
    <property type="term" value="C:efflux pump complex"/>
    <property type="evidence" value="ECO:0007669"/>
    <property type="project" value="TreeGrafter"/>
</dbReference>
<keyword evidence="5" id="KW-0812">Transmembrane</keyword>
<dbReference type="Pfam" id="PF02321">
    <property type="entry name" value="OEP"/>
    <property type="match status" value="2"/>
</dbReference>
<dbReference type="SUPFAM" id="SSF56954">
    <property type="entry name" value="Outer membrane efflux proteins (OEP)"/>
    <property type="match status" value="1"/>
</dbReference>
<evidence type="ECO:0000256" key="2">
    <source>
        <dbReference type="ARBA" id="ARBA00007613"/>
    </source>
</evidence>
<keyword evidence="8" id="KW-0732">Signal</keyword>
<evidence type="ECO:0000256" key="8">
    <source>
        <dbReference type="SAM" id="SignalP"/>
    </source>
</evidence>
<sequence length="496" mass="55782">MNNMSYLHPFTRKNLRFALLLSIGMLGAFGLRAQGQPENKTTKSSKWSIQKCIDHAIEHNIDIKQNALTIKTNEYNVQQSKLARYPSVNASATQGLNFGRSIDPTTNEFINTRVLTNNFSLDASVTLYNGGRLQKTVKRDLKNIEISKLDLKATTNTVSLNIATSYLDVLLNQELLTAAQQQVASTKEQLTRTEKLLKAGSVAENEVINLRATLANDELQVVTSENNVNLARLRLMQLMNLPSNESFEVEQIDVENLVAQPHNETPAQIFDIAKVSQPTIKSALLSVENSEMSINIAKADRYPTLTLGAGVLTRFSDAGRLFQETGEVAQTPIGFVNGTNQTVVRQINVTEEQPYTFGQQLSDNLTQYVSLRLSIPIFNGGQVNRNISTSIIQKRQAELTVQNRKNQLRQDIEQAYNNAKASQNSYQARKKLLESRELAFDIAKKRFNAGAMNSVDFNLAKIDRDRAQSDMIRAKYDYLFRTEVLNFYMDKPLDFK</sequence>
<dbReference type="EMBL" id="AAWS01000005">
    <property type="protein sequence ID" value="EAY30876.1"/>
    <property type="molecule type" value="Genomic_DNA"/>
</dbReference>
<dbReference type="GO" id="GO:0009279">
    <property type="term" value="C:cell outer membrane"/>
    <property type="evidence" value="ECO:0007669"/>
    <property type="project" value="UniProtKB-SubCell"/>
</dbReference>
<dbReference type="Gene3D" id="1.20.1600.10">
    <property type="entry name" value="Outer membrane efflux proteins (OEP)"/>
    <property type="match status" value="1"/>
</dbReference>
<keyword evidence="3" id="KW-0813">Transport</keyword>
<keyword evidence="7" id="KW-0998">Cell outer membrane</keyword>
<dbReference type="Proteomes" id="UP000004095">
    <property type="component" value="Unassembled WGS sequence"/>
</dbReference>
<evidence type="ECO:0000256" key="5">
    <source>
        <dbReference type="ARBA" id="ARBA00022692"/>
    </source>
</evidence>
<dbReference type="GO" id="GO:0015562">
    <property type="term" value="F:efflux transmembrane transporter activity"/>
    <property type="evidence" value="ECO:0007669"/>
    <property type="project" value="InterPro"/>
</dbReference>
<reference evidence="9 10" key="1">
    <citation type="submission" date="2007-01" db="EMBL/GenBank/DDBJ databases">
        <authorList>
            <person name="Haygood M."/>
            <person name="Podell S."/>
            <person name="Anderson C."/>
            <person name="Hopkinson B."/>
            <person name="Roe K."/>
            <person name="Barbeau K."/>
            <person name="Gaasterland T."/>
            <person name="Ferriera S."/>
            <person name="Johnson J."/>
            <person name="Kravitz S."/>
            <person name="Beeson K."/>
            <person name="Sutton G."/>
            <person name="Rogers Y.-H."/>
            <person name="Friedman R."/>
            <person name="Frazier M."/>
            <person name="Venter J.C."/>
        </authorList>
    </citation>
    <scope>NUCLEOTIDE SEQUENCE [LARGE SCALE GENOMIC DNA]</scope>
    <source>
        <strain evidence="9 10">ATCC 23134</strain>
    </source>
</reference>
<accession>A1ZFV2</accession>
<evidence type="ECO:0000313" key="9">
    <source>
        <dbReference type="EMBL" id="EAY30876.1"/>
    </source>
</evidence>
<evidence type="ECO:0000256" key="4">
    <source>
        <dbReference type="ARBA" id="ARBA00022452"/>
    </source>
</evidence>
<dbReference type="InterPro" id="IPR051906">
    <property type="entry name" value="TolC-like"/>
</dbReference>
<comment type="similarity">
    <text evidence="2">Belongs to the outer membrane factor (OMF) (TC 1.B.17) family.</text>
</comment>
<evidence type="ECO:0000313" key="10">
    <source>
        <dbReference type="Proteomes" id="UP000004095"/>
    </source>
</evidence>
<name>A1ZFV2_MICM2</name>
<comment type="caution">
    <text evidence="9">The sequence shown here is derived from an EMBL/GenBank/DDBJ whole genome shotgun (WGS) entry which is preliminary data.</text>
</comment>
<feature type="signal peptide" evidence="8">
    <location>
        <begin position="1"/>
        <end position="33"/>
    </location>
</feature>
<dbReference type="PANTHER" id="PTHR30026">
    <property type="entry name" value="OUTER MEMBRANE PROTEIN TOLC"/>
    <property type="match status" value="1"/>
</dbReference>
<dbReference type="AlphaFoldDB" id="A1ZFV2"/>
<dbReference type="PANTHER" id="PTHR30026:SF20">
    <property type="entry name" value="OUTER MEMBRANE PROTEIN TOLC"/>
    <property type="match status" value="1"/>
</dbReference>
<evidence type="ECO:0000256" key="1">
    <source>
        <dbReference type="ARBA" id="ARBA00004442"/>
    </source>
</evidence>
<keyword evidence="4" id="KW-1134">Transmembrane beta strand</keyword>
<evidence type="ECO:0000256" key="7">
    <source>
        <dbReference type="ARBA" id="ARBA00023237"/>
    </source>
</evidence>
<dbReference type="eggNOG" id="COG1538">
    <property type="taxonomic scope" value="Bacteria"/>
</dbReference>
<dbReference type="OrthoDB" id="9811587at2"/>
<keyword evidence="10" id="KW-1185">Reference proteome</keyword>
<gene>
    <name evidence="9" type="ORF">M23134_01200</name>
</gene>
<evidence type="ECO:0000256" key="6">
    <source>
        <dbReference type="ARBA" id="ARBA00023136"/>
    </source>
</evidence>
<evidence type="ECO:0000256" key="3">
    <source>
        <dbReference type="ARBA" id="ARBA00022448"/>
    </source>
</evidence>
<proteinExistence type="inferred from homology"/>